<evidence type="ECO:0000256" key="1">
    <source>
        <dbReference type="SAM" id="Phobius"/>
    </source>
</evidence>
<reference evidence="2" key="1">
    <citation type="submission" date="2019-08" db="EMBL/GenBank/DDBJ databases">
        <authorList>
            <person name="Kucharzyk K."/>
            <person name="Murdoch R.W."/>
            <person name="Higgins S."/>
            <person name="Loffler F."/>
        </authorList>
    </citation>
    <scope>NUCLEOTIDE SEQUENCE</scope>
</reference>
<feature type="transmembrane region" description="Helical" evidence="1">
    <location>
        <begin position="344"/>
        <end position="363"/>
    </location>
</feature>
<gene>
    <name evidence="2" type="ORF">SDC9_40150</name>
</gene>
<feature type="transmembrane region" description="Helical" evidence="1">
    <location>
        <begin position="12"/>
        <end position="31"/>
    </location>
</feature>
<keyword evidence="1" id="KW-1133">Transmembrane helix</keyword>
<dbReference type="AlphaFoldDB" id="A0A644VU41"/>
<feature type="transmembrane region" description="Helical" evidence="1">
    <location>
        <begin position="125"/>
        <end position="147"/>
    </location>
</feature>
<feature type="transmembrane region" description="Helical" evidence="1">
    <location>
        <begin position="195"/>
        <end position="213"/>
    </location>
</feature>
<feature type="transmembrane region" description="Helical" evidence="1">
    <location>
        <begin position="375"/>
        <end position="394"/>
    </location>
</feature>
<keyword evidence="1" id="KW-0472">Membrane</keyword>
<protein>
    <recommendedName>
        <fullName evidence="3">O-antigen ligase</fullName>
    </recommendedName>
</protein>
<dbReference type="EMBL" id="VSSQ01000411">
    <property type="protein sequence ID" value="MPL94002.1"/>
    <property type="molecule type" value="Genomic_DNA"/>
</dbReference>
<feature type="transmembrane region" description="Helical" evidence="1">
    <location>
        <begin position="65"/>
        <end position="81"/>
    </location>
</feature>
<feature type="transmembrane region" description="Helical" evidence="1">
    <location>
        <begin position="219"/>
        <end position="237"/>
    </location>
</feature>
<evidence type="ECO:0000313" key="2">
    <source>
        <dbReference type="EMBL" id="MPL94002.1"/>
    </source>
</evidence>
<feature type="transmembrane region" description="Helical" evidence="1">
    <location>
        <begin position="37"/>
        <end position="53"/>
    </location>
</feature>
<proteinExistence type="predicted"/>
<keyword evidence="1" id="KW-0812">Transmembrane</keyword>
<feature type="transmembrane region" description="Helical" evidence="1">
    <location>
        <begin position="244"/>
        <end position="263"/>
    </location>
</feature>
<feature type="transmembrane region" description="Helical" evidence="1">
    <location>
        <begin position="400"/>
        <end position="416"/>
    </location>
</feature>
<accession>A0A644VU41</accession>
<evidence type="ECO:0008006" key="3">
    <source>
        <dbReference type="Google" id="ProtNLM"/>
    </source>
</evidence>
<comment type="caution">
    <text evidence="2">The sequence shown here is derived from an EMBL/GenBank/DDBJ whole genome shotgun (WGS) entry which is preliminary data.</text>
</comment>
<name>A0A644VU41_9ZZZZ</name>
<organism evidence="2">
    <name type="scientific">bioreactor metagenome</name>
    <dbReference type="NCBI Taxonomy" id="1076179"/>
    <lineage>
        <taxon>unclassified sequences</taxon>
        <taxon>metagenomes</taxon>
        <taxon>ecological metagenomes</taxon>
    </lineage>
</organism>
<feature type="transmembrane region" description="Helical" evidence="1">
    <location>
        <begin position="93"/>
        <end position="113"/>
    </location>
</feature>
<feature type="transmembrane region" description="Helical" evidence="1">
    <location>
        <begin position="167"/>
        <end position="188"/>
    </location>
</feature>
<sequence>MSSLKIKLDTLDLSVLVTIASTTLYLVFRMLGRELGSFAFLWAPLTLLIIFFKHPAVYTWRPMKLLIFYGVLMIGVLQLLLWNNMDDWNQPRILAEFYFLLIFTLILSYYWSLNKLRKLALLSKWALIFIFISLIGTNIALFIDPMIVRQSAASGDFSALQGRIYKFTGAMSYSYSQAVIFLIPIIIYHIKNKKGMVFEPKVLIMLLLLIIVTQVRSQVFANVLVTMVITIVSWMGLKRIRASVFALSLLSLLVIIIPTSYYVDLLFYFSSKFNPGSEMQYKLTDFAIFLKYPEIDTSTGAGARAERYPMLFDALMRNPLFGNASYNSSINIMQGAHLYWMNRLALWGIPGFLFFLFVLYKLFRSISTLFDSEYKFYYFLSIASLVLIGSLKAVGGSEPWLMLIVVIPGLYFLPLLEQKSAMDSRVIINNKHKSP</sequence>